<reference evidence="1 2" key="1">
    <citation type="submission" date="2024-02" db="EMBL/GenBank/DDBJ databases">
        <title>Chromosome-scale genome assembly of the rough periwinkle Littorina saxatilis.</title>
        <authorList>
            <person name="De Jode A."/>
            <person name="Faria R."/>
            <person name="Formenti G."/>
            <person name="Sims Y."/>
            <person name="Smith T.P."/>
            <person name="Tracey A."/>
            <person name="Wood J.M.D."/>
            <person name="Zagrodzka Z.B."/>
            <person name="Johannesson K."/>
            <person name="Butlin R.K."/>
            <person name="Leder E.H."/>
        </authorList>
    </citation>
    <scope>NUCLEOTIDE SEQUENCE [LARGE SCALE GENOMIC DNA]</scope>
    <source>
        <strain evidence="1">Snail1</strain>
        <tissue evidence="1">Muscle</tissue>
    </source>
</reference>
<dbReference type="EMBL" id="JBAMIC010000012">
    <property type="protein sequence ID" value="KAK7098724.1"/>
    <property type="molecule type" value="Genomic_DNA"/>
</dbReference>
<keyword evidence="2" id="KW-1185">Reference proteome</keyword>
<comment type="caution">
    <text evidence="1">The sequence shown here is derived from an EMBL/GenBank/DDBJ whole genome shotgun (WGS) entry which is preliminary data.</text>
</comment>
<organism evidence="1 2">
    <name type="scientific">Littorina saxatilis</name>
    <dbReference type="NCBI Taxonomy" id="31220"/>
    <lineage>
        <taxon>Eukaryota</taxon>
        <taxon>Metazoa</taxon>
        <taxon>Spiralia</taxon>
        <taxon>Lophotrochozoa</taxon>
        <taxon>Mollusca</taxon>
        <taxon>Gastropoda</taxon>
        <taxon>Caenogastropoda</taxon>
        <taxon>Littorinimorpha</taxon>
        <taxon>Littorinoidea</taxon>
        <taxon>Littorinidae</taxon>
        <taxon>Littorina</taxon>
    </lineage>
</organism>
<dbReference type="Proteomes" id="UP001374579">
    <property type="component" value="Unassembled WGS sequence"/>
</dbReference>
<evidence type="ECO:0000313" key="1">
    <source>
        <dbReference type="EMBL" id="KAK7098724.1"/>
    </source>
</evidence>
<name>A0AAN9B6E0_9CAEN</name>
<gene>
    <name evidence="1" type="ORF">V1264_002963</name>
</gene>
<sequence>MHDFFFFLHTHTHTHTRETIPALFRFCERPWCPLWLDRDEQFNSKSAITVLSLVSKEISFKHNNNQREIVGAMRLEKNHWGAGPNTATNVNSVSNATRLTPAPNSYELKVCFKYYMSQSKTPQLQT</sequence>
<proteinExistence type="predicted"/>
<dbReference type="AlphaFoldDB" id="A0AAN9B6E0"/>
<protein>
    <submittedName>
        <fullName evidence="1">Uncharacterized protein</fullName>
    </submittedName>
</protein>
<accession>A0AAN9B6E0</accession>
<evidence type="ECO:0000313" key="2">
    <source>
        <dbReference type="Proteomes" id="UP001374579"/>
    </source>
</evidence>